<proteinExistence type="predicted"/>
<dbReference type="InterPro" id="IPR011723">
    <property type="entry name" value="Znf/thioredoxin_put"/>
</dbReference>
<evidence type="ECO:0000313" key="5">
    <source>
        <dbReference type="Proteomes" id="UP000008130"/>
    </source>
</evidence>
<dbReference type="NCBIfam" id="TIGR02098">
    <property type="entry name" value="MJ0042_CXXC"/>
    <property type="match status" value="1"/>
</dbReference>
<dbReference type="OrthoDB" id="7159357at2"/>
<feature type="compositionally biased region" description="Low complexity" evidence="1">
    <location>
        <begin position="98"/>
        <end position="107"/>
    </location>
</feature>
<reference evidence="4 5" key="1">
    <citation type="journal article" date="2011" name="J. Bacteriol.">
        <title>Complete genome sequence of Polymorphum gilvum SL003B-26A1T, a crude oil-degrading bacterium from oil-polluted saline soil.</title>
        <authorList>
            <person name="Li S.G."/>
            <person name="Tang Y.Q."/>
            <person name="Nie Y."/>
            <person name="Cai M."/>
            <person name="Wu X.L."/>
        </authorList>
    </citation>
    <scope>NUCLEOTIDE SEQUENCE [LARGE SCALE GENOMIC DNA]</scope>
    <source>
        <strain evidence="5">LMG 25793 / CGMCC 1.9160 / SL003B-26A1</strain>
    </source>
</reference>
<feature type="domain" description="Zinc finger/thioredoxin putative" evidence="3">
    <location>
        <begin position="1"/>
        <end position="36"/>
    </location>
</feature>
<keyword evidence="2" id="KW-0472">Membrane</keyword>
<evidence type="ECO:0000256" key="2">
    <source>
        <dbReference type="SAM" id="Phobius"/>
    </source>
</evidence>
<feature type="transmembrane region" description="Helical" evidence="2">
    <location>
        <begin position="156"/>
        <end position="175"/>
    </location>
</feature>
<dbReference type="eggNOG" id="ENOG5032ZVA">
    <property type="taxonomic scope" value="Bacteria"/>
</dbReference>
<dbReference type="RefSeq" id="WP_013650892.1">
    <property type="nucleotide sequence ID" value="NC_015259.1"/>
</dbReference>
<evidence type="ECO:0000259" key="3">
    <source>
        <dbReference type="Pfam" id="PF13717"/>
    </source>
</evidence>
<dbReference type="HOGENOM" id="CLU_079564_0_0_5"/>
<keyword evidence="2" id="KW-0812">Transmembrane</keyword>
<feature type="compositionally biased region" description="Acidic residues" evidence="1">
    <location>
        <begin position="52"/>
        <end position="85"/>
    </location>
</feature>
<keyword evidence="2" id="KW-1133">Transmembrane helix</keyword>
<dbReference type="STRING" id="991905.SL003B_0129"/>
<dbReference type="KEGG" id="pgv:SL003B_0129"/>
<sequence>MKITCPDCDTSYDIKAELVGAEGRSVKCARCGNRWFISPRKESLAEAGPLVDEPDAEEDVSASEDWAEIDAETDGPDDRVTEEEKEAFAAPPRPAPAPARVEPAATADQDDASRKTVDIESLANRRKIQVNPNKMRRQRDWSTLTRHLTRQNLRRVGGALILFLALGTGGTVFLVRDAVVKEAPDLASLFKFLGFQVNLRGLEFRDLRTFREVENGAIVLVVEGTIQNIGKEPVPVPAVRLSLRSEEQQEIYAWTLEPRALSLAGEENTRFRTRLADPPDSAADIQVRFIDRHKQQANLQGQ</sequence>
<evidence type="ECO:0000313" key="4">
    <source>
        <dbReference type="EMBL" id="ADZ68568.1"/>
    </source>
</evidence>
<gene>
    <name evidence="4" type="ordered locus">SL003B_0129</name>
</gene>
<evidence type="ECO:0000256" key="1">
    <source>
        <dbReference type="SAM" id="MobiDB-lite"/>
    </source>
</evidence>
<dbReference type="Proteomes" id="UP000008130">
    <property type="component" value="Chromosome"/>
</dbReference>
<organism evidence="4 5">
    <name type="scientific">Polymorphum gilvum (strain LMG 25793 / CGMCC 1.9160 / SL003B-26A1)</name>
    <dbReference type="NCBI Taxonomy" id="991905"/>
    <lineage>
        <taxon>Bacteria</taxon>
        <taxon>Pseudomonadati</taxon>
        <taxon>Pseudomonadota</taxon>
        <taxon>Alphaproteobacteria</taxon>
        <taxon>Rhodobacterales</taxon>
        <taxon>Paracoccaceae</taxon>
        <taxon>Polymorphum</taxon>
    </lineage>
</organism>
<feature type="region of interest" description="Disordered" evidence="1">
    <location>
        <begin position="42"/>
        <end position="115"/>
    </location>
</feature>
<keyword evidence="5" id="KW-1185">Reference proteome</keyword>
<dbReference type="AlphaFoldDB" id="F2IZE5"/>
<accession>F2IZE5</accession>
<protein>
    <submittedName>
        <fullName evidence="4">Zinc finger/thioredoxin putative</fullName>
    </submittedName>
</protein>
<dbReference type="EMBL" id="CP002568">
    <property type="protein sequence ID" value="ADZ68568.1"/>
    <property type="molecule type" value="Genomic_DNA"/>
</dbReference>
<dbReference type="Pfam" id="PF13717">
    <property type="entry name" value="Zn_ribbon_4"/>
    <property type="match status" value="1"/>
</dbReference>
<name>F2IZE5_POLGS</name>